<comment type="similarity">
    <text evidence="1">Belongs to the disease resistance NB-LRR family.</text>
</comment>
<keyword evidence="2" id="KW-0433">Leucine-rich repeat</keyword>
<dbReference type="InterPro" id="IPR002182">
    <property type="entry name" value="NB-ARC"/>
</dbReference>
<keyword evidence="11" id="KW-1185">Reference proteome</keyword>
<evidence type="ECO:0000256" key="1">
    <source>
        <dbReference type="ARBA" id="ARBA00008894"/>
    </source>
</evidence>
<accession>A0A061F8I5</accession>
<dbReference type="Gene3D" id="1.10.10.10">
    <property type="entry name" value="Winged helix-like DNA-binding domain superfamily/Winged helix DNA-binding domain"/>
    <property type="match status" value="1"/>
</dbReference>
<dbReference type="SMART" id="SM00369">
    <property type="entry name" value="LRR_TYP"/>
    <property type="match status" value="3"/>
</dbReference>
<evidence type="ECO:0000256" key="2">
    <source>
        <dbReference type="ARBA" id="ARBA00022614"/>
    </source>
</evidence>
<dbReference type="Pfam" id="PF23559">
    <property type="entry name" value="WHD_DRP"/>
    <property type="match status" value="1"/>
</dbReference>
<dbReference type="OMA" id="SHLAWIP"/>
<evidence type="ECO:0000256" key="5">
    <source>
        <dbReference type="ARBA" id="ARBA00022821"/>
    </source>
</evidence>
<name>A0A061F8I5_THECC</name>
<dbReference type="Pfam" id="PF13855">
    <property type="entry name" value="LRR_8"/>
    <property type="match status" value="1"/>
</dbReference>
<dbReference type="PRINTS" id="PR00364">
    <property type="entry name" value="DISEASERSIST"/>
</dbReference>
<dbReference type="Gene3D" id="1.10.8.430">
    <property type="entry name" value="Helical domain of apoptotic protease-activating factors"/>
    <property type="match status" value="1"/>
</dbReference>
<dbReference type="Gene3D" id="3.80.10.10">
    <property type="entry name" value="Ribonuclease Inhibitor"/>
    <property type="match status" value="2"/>
</dbReference>
<protein>
    <submittedName>
        <fullName evidence="10">Nbs-lrr resistance protein</fullName>
    </submittedName>
</protein>
<evidence type="ECO:0000256" key="6">
    <source>
        <dbReference type="ARBA" id="ARBA00022840"/>
    </source>
</evidence>
<dbReference type="InterPro" id="IPR001611">
    <property type="entry name" value="Leu-rich_rpt"/>
</dbReference>
<dbReference type="InterPro" id="IPR042197">
    <property type="entry name" value="Apaf_helical"/>
</dbReference>
<dbReference type="HOGENOM" id="CLU_000427_2_3_1"/>
<dbReference type="PANTHER" id="PTHR33463">
    <property type="entry name" value="NB-ARC DOMAIN-CONTAINING PROTEIN-RELATED"/>
    <property type="match status" value="1"/>
</dbReference>
<evidence type="ECO:0000256" key="3">
    <source>
        <dbReference type="ARBA" id="ARBA00022737"/>
    </source>
</evidence>
<dbReference type="InterPro" id="IPR050905">
    <property type="entry name" value="Plant_NBS-LRR"/>
</dbReference>
<dbReference type="InterPro" id="IPR058922">
    <property type="entry name" value="WHD_DRP"/>
</dbReference>
<dbReference type="Pfam" id="PF00931">
    <property type="entry name" value="NB-ARC"/>
    <property type="match status" value="1"/>
</dbReference>
<feature type="domain" description="Disease resistance protein winged helix" evidence="9">
    <location>
        <begin position="416"/>
        <end position="483"/>
    </location>
</feature>
<dbReference type="GO" id="GO:0043531">
    <property type="term" value="F:ADP binding"/>
    <property type="evidence" value="ECO:0007669"/>
    <property type="project" value="InterPro"/>
</dbReference>
<keyword evidence="6" id="KW-0067">ATP-binding</keyword>
<dbReference type="InterPro" id="IPR057135">
    <property type="entry name" value="At4g27190-like_LRR"/>
</dbReference>
<dbReference type="PANTHER" id="PTHR33463:SF217">
    <property type="entry name" value="DISEASE RESISTANCE PROTEIN RPS2-LIKE"/>
    <property type="match status" value="1"/>
</dbReference>
<keyword evidence="4" id="KW-0547">Nucleotide-binding</keyword>
<dbReference type="InParanoid" id="A0A061F8I5"/>
<dbReference type="InterPro" id="IPR027417">
    <property type="entry name" value="P-loop_NTPase"/>
</dbReference>
<dbReference type="FunCoup" id="A0A061F8I5">
    <property type="interactions" value="20"/>
</dbReference>
<dbReference type="PROSITE" id="PS51450">
    <property type="entry name" value="LRR"/>
    <property type="match status" value="2"/>
</dbReference>
<sequence>MPLHPFFNESIPKFGAGTSYNMDLIGPIIEVIKFIGQPARKYLKNHRKFSEYVDDFKQAQADLHDRKGDIHQQLQDEHCFGKKPKQEVESWLKKAGEKLGHAQHVEDKVRKGNYLFRSCLGKLVDETTQTIKEVYGQGHFSNGLVVDDPSIIRVKLPTPELTGTTTITEKIYQYLMGDGVRMIGVYGMGGIGKTTIMKDVHNRLLKEAKFNKLIWATVSQDFDVRRLQKDIASQLKENLPDHENTIVRAAKLSEMLRKQGSYVLILDDVWSSFSLEDVGILEPTTDNGCKLVLTTRSEEVVRSMGCKKVQVSCLSMDEAMQLFLSKVGQDMLLNLTLESIMKLVVEECDGLPLAIVTIAGCMRGISDPLVWQNALNELRGYIRNIQDMEDKVFGCLKFSYDRLEQKDQDCFLCCALYPEDYEIKKEEIVEYWMEQGLVDEMGTRQGMQGSGNSILQKLEENCMLERVREGTHVKMHDVVRDMALHITRERFLVKAGMQLEELPDKEEWSEDLEKVSLMRNSISKIPQNMQSPKCQKLTTLLLSNNCFEEIPESFFEHMLNLKILDLSLNLIGNLPDSISNLENLTALLLRECYKLENLPSLSKIRALKKLNLERTSINKFPQGLEMLVNLRYLNLGFTFVLEEIPDGILSKLYHLQHLIIHPASSRVEEMKTLNKLELFEGCFTNVHDLSMYAGQRKRPNKHQIWVSHKLIDQWFYNKYRSLSFDRDYSKMVTFVGFNMNTEDPIILPSDIRQLQLLEFKGGRSCLNNLFGLINVTDLKECTIQSCHELESIFSSWCASLHTLEVLRLTGLWNLKFIVGGSIPPTPGTFSSLKVIYLSICGKLKNLFPAKWVLQDLQNLEQIEVRSCKGMEEIIASEKEGMSTNNNVMFTLPKLRKLTLYRLPELKSICKTNQVMVCDSLQRIEILDCPKLKRIPLYLPLLELDNSQPSPPASLKEICIHPKECWESVEWDHPNAKNVLLPLLKFWDKRNNQWKQAV</sequence>
<keyword evidence="5" id="KW-0611">Plant defense</keyword>
<feature type="domain" description="Disease resistance protein At4g27190-like leucine-rich repeats" evidence="8">
    <location>
        <begin position="812"/>
        <end position="934"/>
    </location>
</feature>
<dbReference type="InterPro" id="IPR003591">
    <property type="entry name" value="Leu-rich_rpt_typical-subtyp"/>
</dbReference>
<dbReference type="SUPFAM" id="SSF52058">
    <property type="entry name" value="L domain-like"/>
    <property type="match status" value="1"/>
</dbReference>
<dbReference type="EMBL" id="CM001885">
    <property type="protein sequence ID" value="EOY13027.1"/>
    <property type="molecule type" value="Genomic_DNA"/>
</dbReference>
<dbReference type="eggNOG" id="KOG4658">
    <property type="taxonomic scope" value="Eukaryota"/>
</dbReference>
<reference evidence="10 11" key="1">
    <citation type="journal article" date="2013" name="Genome Biol.">
        <title>The genome sequence of the most widely cultivated cacao type and its use to identify candidate genes regulating pod color.</title>
        <authorList>
            <person name="Motamayor J.C."/>
            <person name="Mockaitis K."/>
            <person name="Schmutz J."/>
            <person name="Haiminen N."/>
            <person name="Iii D.L."/>
            <person name="Cornejo O."/>
            <person name="Findley S.D."/>
            <person name="Zheng P."/>
            <person name="Utro F."/>
            <person name="Royaert S."/>
            <person name="Saski C."/>
            <person name="Jenkins J."/>
            <person name="Podicheti R."/>
            <person name="Zhao M."/>
            <person name="Scheffler B.E."/>
            <person name="Stack J.C."/>
            <person name="Feltus F.A."/>
            <person name="Mustiga G.M."/>
            <person name="Amores F."/>
            <person name="Phillips W."/>
            <person name="Marelli J.P."/>
            <person name="May G.D."/>
            <person name="Shapiro H."/>
            <person name="Ma J."/>
            <person name="Bustamante C.D."/>
            <person name="Schnell R.J."/>
            <person name="Main D."/>
            <person name="Gilbert D."/>
            <person name="Parida L."/>
            <person name="Kuhn D.N."/>
        </authorList>
    </citation>
    <scope>NUCLEOTIDE SEQUENCE [LARGE SCALE GENOMIC DNA]</scope>
    <source>
        <strain evidence="11">cv. Matina 1-6</strain>
    </source>
</reference>
<dbReference type="GO" id="GO:0006952">
    <property type="term" value="P:defense response"/>
    <property type="evidence" value="ECO:0007669"/>
    <property type="project" value="UniProtKB-KW"/>
</dbReference>
<evidence type="ECO:0000259" key="7">
    <source>
        <dbReference type="Pfam" id="PF00931"/>
    </source>
</evidence>
<organism evidence="10 11">
    <name type="scientific">Theobroma cacao</name>
    <name type="common">Cacao</name>
    <name type="synonym">Cocoa</name>
    <dbReference type="NCBI Taxonomy" id="3641"/>
    <lineage>
        <taxon>Eukaryota</taxon>
        <taxon>Viridiplantae</taxon>
        <taxon>Streptophyta</taxon>
        <taxon>Embryophyta</taxon>
        <taxon>Tracheophyta</taxon>
        <taxon>Spermatophyta</taxon>
        <taxon>Magnoliopsida</taxon>
        <taxon>eudicotyledons</taxon>
        <taxon>Gunneridae</taxon>
        <taxon>Pentapetalae</taxon>
        <taxon>rosids</taxon>
        <taxon>malvids</taxon>
        <taxon>Malvales</taxon>
        <taxon>Malvaceae</taxon>
        <taxon>Byttnerioideae</taxon>
        <taxon>Theobroma</taxon>
    </lineage>
</organism>
<dbReference type="InterPro" id="IPR036388">
    <property type="entry name" value="WH-like_DNA-bd_sf"/>
</dbReference>
<dbReference type="FunFam" id="3.40.50.300:FF:001091">
    <property type="entry name" value="Probable disease resistance protein At1g61300"/>
    <property type="match status" value="1"/>
</dbReference>
<dbReference type="Gene3D" id="3.40.50.300">
    <property type="entry name" value="P-loop containing nucleotide triphosphate hydrolases"/>
    <property type="match status" value="1"/>
</dbReference>
<evidence type="ECO:0000313" key="10">
    <source>
        <dbReference type="EMBL" id="EOY13027.1"/>
    </source>
</evidence>
<gene>
    <name evidence="10" type="ORF">TCM_031534</name>
</gene>
<feature type="domain" description="NB-ARC" evidence="7">
    <location>
        <begin position="166"/>
        <end position="330"/>
    </location>
</feature>
<dbReference type="AlphaFoldDB" id="A0A061F8I5"/>
<dbReference type="Proteomes" id="UP000026915">
    <property type="component" value="Chromosome 7"/>
</dbReference>
<dbReference type="GO" id="GO:0005524">
    <property type="term" value="F:ATP binding"/>
    <property type="evidence" value="ECO:0007669"/>
    <property type="project" value="UniProtKB-KW"/>
</dbReference>
<dbReference type="Gramene" id="EOY13027">
    <property type="protein sequence ID" value="EOY13027"/>
    <property type="gene ID" value="TCM_031534"/>
</dbReference>
<dbReference type="Pfam" id="PF23247">
    <property type="entry name" value="LRR_RPS2"/>
    <property type="match status" value="1"/>
</dbReference>
<dbReference type="FunFam" id="1.10.10.10:FF:000322">
    <property type="entry name" value="Probable disease resistance protein At1g63360"/>
    <property type="match status" value="1"/>
</dbReference>
<dbReference type="InterPro" id="IPR032675">
    <property type="entry name" value="LRR_dom_sf"/>
</dbReference>
<dbReference type="SUPFAM" id="SSF52540">
    <property type="entry name" value="P-loop containing nucleoside triphosphate hydrolases"/>
    <property type="match status" value="1"/>
</dbReference>
<proteinExistence type="inferred from homology"/>
<evidence type="ECO:0000256" key="4">
    <source>
        <dbReference type="ARBA" id="ARBA00022741"/>
    </source>
</evidence>
<keyword evidence="3" id="KW-0677">Repeat</keyword>
<evidence type="ECO:0000259" key="8">
    <source>
        <dbReference type="Pfam" id="PF23247"/>
    </source>
</evidence>
<dbReference type="STRING" id="3641.A0A061F8I5"/>
<evidence type="ECO:0000259" key="9">
    <source>
        <dbReference type="Pfam" id="PF23559"/>
    </source>
</evidence>
<evidence type="ECO:0000313" key="11">
    <source>
        <dbReference type="Proteomes" id="UP000026915"/>
    </source>
</evidence>